<organism evidence="1 2">
    <name type="scientific">Ficus carica</name>
    <name type="common">Common fig</name>
    <dbReference type="NCBI Taxonomy" id="3494"/>
    <lineage>
        <taxon>Eukaryota</taxon>
        <taxon>Viridiplantae</taxon>
        <taxon>Streptophyta</taxon>
        <taxon>Embryophyta</taxon>
        <taxon>Tracheophyta</taxon>
        <taxon>Spermatophyta</taxon>
        <taxon>Magnoliopsida</taxon>
        <taxon>eudicotyledons</taxon>
        <taxon>Gunneridae</taxon>
        <taxon>Pentapetalae</taxon>
        <taxon>rosids</taxon>
        <taxon>fabids</taxon>
        <taxon>Rosales</taxon>
        <taxon>Moraceae</taxon>
        <taxon>Ficeae</taxon>
        <taxon>Ficus</taxon>
    </lineage>
</organism>
<accession>A0AA87Z8Z4</accession>
<name>A0AA87Z8Z4_FICCA</name>
<gene>
    <name evidence="1" type="ORF">TIFTF001_001861</name>
</gene>
<protein>
    <submittedName>
        <fullName evidence="1">Uncharacterized protein</fullName>
    </submittedName>
</protein>
<evidence type="ECO:0000313" key="2">
    <source>
        <dbReference type="Proteomes" id="UP001187192"/>
    </source>
</evidence>
<dbReference type="AlphaFoldDB" id="A0AA87Z8Z4"/>
<comment type="caution">
    <text evidence="1">The sequence shown here is derived from an EMBL/GenBank/DDBJ whole genome shotgun (WGS) entry which is preliminary data.</text>
</comment>
<dbReference type="Proteomes" id="UP001187192">
    <property type="component" value="Unassembled WGS sequence"/>
</dbReference>
<dbReference type="EMBL" id="BTGU01000002">
    <property type="protein sequence ID" value="GMN27920.1"/>
    <property type="molecule type" value="Genomic_DNA"/>
</dbReference>
<reference evidence="1" key="1">
    <citation type="submission" date="2023-07" db="EMBL/GenBank/DDBJ databases">
        <title>draft genome sequence of fig (Ficus carica).</title>
        <authorList>
            <person name="Takahashi T."/>
            <person name="Nishimura K."/>
        </authorList>
    </citation>
    <scope>NUCLEOTIDE SEQUENCE</scope>
</reference>
<proteinExistence type="predicted"/>
<evidence type="ECO:0000313" key="1">
    <source>
        <dbReference type="EMBL" id="GMN27920.1"/>
    </source>
</evidence>
<sequence>MGMSDEDKVLVNCSGGTPPDIESAFEFGNNDVSLPAMEISSME</sequence>
<keyword evidence="2" id="KW-1185">Reference proteome</keyword>